<protein>
    <submittedName>
        <fullName evidence="1">Uncharacterized protein</fullName>
    </submittedName>
</protein>
<reference evidence="1 2" key="1">
    <citation type="submission" date="2020-09" db="EMBL/GenBank/DDBJ databases">
        <title>Diversity and distribution of actinomycetes associated with coral in the coast of Hainan.</title>
        <authorList>
            <person name="Li F."/>
        </authorList>
    </citation>
    <scope>NUCLEOTIDE SEQUENCE [LARGE SCALE GENOMIC DNA]</scope>
    <source>
        <strain evidence="1 2">HNM0947</strain>
    </source>
</reference>
<keyword evidence="2" id="KW-1185">Reference proteome</keyword>
<organism evidence="1 2">
    <name type="scientific">Nocardiopsis coralli</name>
    <dbReference type="NCBI Taxonomy" id="2772213"/>
    <lineage>
        <taxon>Bacteria</taxon>
        <taxon>Bacillati</taxon>
        <taxon>Actinomycetota</taxon>
        <taxon>Actinomycetes</taxon>
        <taxon>Streptosporangiales</taxon>
        <taxon>Nocardiopsidaceae</taxon>
        <taxon>Nocardiopsis</taxon>
    </lineage>
</organism>
<dbReference type="Proteomes" id="UP000806528">
    <property type="component" value="Unassembled WGS sequence"/>
</dbReference>
<dbReference type="EMBL" id="JADBGI010000001">
    <property type="protein sequence ID" value="MBE2997165.1"/>
    <property type="molecule type" value="Genomic_DNA"/>
</dbReference>
<proteinExistence type="predicted"/>
<sequence>MSTRGAIAVPNPHRKGWWGRYHHFDSYPMGLGQELFRLYHDTFDRDATLMAQVLVHEHPAGWSNLVRPYTPRPFEREDFEHAGFRGLGDPEHDAYPLCYCHGARKESAHALTCACPGGPEGCGPVFIEWAYVLTVTGMFVATSWHPNAEAGRALVHRLVALVDWDRPEPDWVQVQHRARAVNVPDLTL</sequence>
<comment type="caution">
    <text evidence="1">The sequence shown here is derived from an EMBL/GenBank/DDBJ whole genome shotgun (WGS) entry which is preliminary data.</text>
</comment>
<accession>A0ABR9P011</accession>
<gene>
    <name evidence="1" type="ORF">IDM40_00400</name>
</gene>
<name>A0ABR9P011_9ACTN</name>
<dbReference type="RefSeq" id="WP_193119830.1">
    <property type="nucleotide sequence ID" value="NZ_JADBGI010000001.1"/>
</dbReference>
<evidence type="ECO:0000313" key="2">
    <source>
        <dbReference type="Proteomes" id="UP000806528"/>
    </source>
</evidence>
<evidence type="ECO:0000313" key="1">
    <source>
        <dbReference type="EMBL" id="MBE2997165.1"/>
    </source>
</evidence>